<accession>A0A0E9V3D8</accession>
<reference evidence="1" key="2">
    <citation type="journal article" date="2015" name="Fish Shellfish Immunol.">
        <title>Early steps in the European eel (Anguilla anguilla)-Vibrio vulnificus interaction in the gills: Role of the RtxA13 toxin.</title>
        <authorList>
            <person name="Callol A."/>
            <person name="Pajuelo D."/>
            <person name="Ebbesson L."/>
            <person name="Teles M."/>
            <person name="MacKenzie S."/>
            <person name="Amaro C."/>
        </authorList>
    </citation>
    <scope>NUCLEOTIDE SEQUENCE</scope>
</reference>
<organism evidence="1">
    <name type="scientific">Anguilla anguilla</name>
    <name type="common">European freshwater eel</name>
    <name type="synonym">Muraena anguilla</name>
    <dbReference type="NCBI Taxonomy" id="7936"/>
    <lineage>
        <taxon>Eukaryota</taxon>
        <taxon>Metazoa</taxon>
        <taxon>Chordata</taxon>
        <taxon>Craniata</taxon>
        <taxon>Vertebrata</taxon>
        <taxon>Euteleostomi</taxon>
        <taxon>Actinopterygii</taxon>
        <taxon>Neopterygii</taxon>
        <taxon>Teleostei</taxon>
        <taxon>Anguilliformes</taxon>
        <taxon>Anguillidae</taxon>
        <taxon>Anguilla</taxon>
    </lineage>
</organism>
<protein>
    <submittedName>
        <fullName evidence="1">Uncharacterized protein</fullName>
    </submittedName>
</protein>
<sequence length="28" mass="3524">MRTFVTFRLRCILTVIRKREVYQYCNTL</sequence>
<proteinExistence type="predicted"/>
<dbReference type="AlphaFoldDB" id="A0A0E9V3D8"/>
<dbReference type="EMBL" id="GBXM01036066">
    <property type="protein sequence ID" value="JAH72511.1"/>
    <property type="molecule type" value="Transcribed_RNA"/>
</dbReference>
<name>A0A0E9V3D8_ANGAN</name>
<reference evidence="1" key="1">
    <citation type="submission" date="2014-11" db="EMBL/GenBank/DDBJ databases">
        <authorList>
            <person name="Amaro Gonzalez C."/>
        </authorList>
    </citation>
    <scope>NUCLEOTIDE SEQUENCE</scope>
</reference>
<evidence type="ECO:0000313" key="1">
    <source>
        <dbReference type="EMBL" id="JAH72511.1"/>
    </source>
</evidence>